<feature type="transmembrane region" description="Helical" evidence="8">
    <location>
        <begin position="125"/>
        <end position="145"/>
    </location>
</feature>
<feature type="domain" description="Glycosyltransferase RgtA/B/C/D-like" evidence="9">
    <location>
        <begin position="105"/>
        <end position="219"/>
    </location>
</feature>
<keyword evidence="7 8" id="KW-0472">Membrane</keyword>
<feature type="transmembrane region" description="Helical" evidence="8">
    <location>
        <begin position="181"/>
        <end position="207"/>
    </location>
</feature>
<evidence type="ECO:0000259" key="9">
    <source>
        <dbReference type="Pfam" id="PF13231"/>
    </source>
</evidence>
<dbReference type="EMBL" id="MEWA01000010">
    <property type="protein sequence ID" value="OGC70092.1"/>
    <property type="molecule type" value="Genomic_DNA"/>
</dbReference>
<dbReference type="Proteomes" id="UP000179113">
    <property type="component" value="Unassembled WGS sequence"/>
</dbReference>
<dbReference type="PANTHER" id="PTHR33908">
    <property type="entry name" value="MANNOSYLTRANSFERASE YKCB-RELATED"/>
    <property type="match status" value="1"/>
</dbReference>
<evidence type="ECO:0000256" key="8">
    <source>
        <dbReference type="SAM" id="Phobius"/>
    </source>
</evidence>
<evidence type="ECO:0000256" key="5">
    <source>
        <dbReference type="ARBA" id="ARBA00022692"/>
    </source>
</evidence>
<protein>
    <recommendedName>
        <fullName evidence="9">Glycosyltransferase RgtA/B/C/D-like domain-containing protein</fullName>
    </recommendedName>
</protein>
<dbReference type="GO" id="GO:0005886">
    <property type="term" value="C:plasma membrane"/>
    <property type="evidence" value="ECO:0007669"/>
    <property type="project" value="UniProtKB-SubCell"/>
</dbReference>
<dbReference type="PANTHER" id="PTHR33908:SF11">
    <property type="entry name" value="MEMBRANE PROTEIN"/>
    <property type="match status" value="1"/>
</dbReference>
<dbReference type="AlphaFoldDB" id="A0A1F4WKZ2"/>
<keyword evidence="4" id="KW-0808">Transferase</keyword>
<reference evidence="10 11" key="1">
    <citation type="journal article" date="2016" name="Nat. Commun.">
        <title>Thousands of microbial genomes shed light on interconnected biogeochemical processes in an aquifer system.</title>
        <authorList>
            <person name="Anantharaman K."/>
            <person name="Brown C.T."/>
            <person name="Hug L.A."/>
            <person name="Sharon I."/>
            <person name="Castelle C.J."/>
            <person name="Probst A.J."/>
            <person name="Thomas B.C."/>
            <person name="Singh A."/>
            <person name="Wilkins M.J."/>
            <person name="Karaoz U."/>
            <person name="Brodie E.L."/>
            <person name="Williams K.H."/>
            <person name="Hubbard S.S."/>
            <person name="Banfield J.F."/>
        </authorList>
    </citation>
    <scope>NUCLEOTIDE SEQUENCE [LARGE SCALE GENOMIC DNA]</scope>
</reference>
<sequence length="540" mass="63040">MISFIKNYKLEILVFVFFLLTRVPDLGHDSFNTDVWKWKTRSYDFSSGVFNLRPELTIQKYHPGVTLMWLGTLGIKVANVYIENFSVDSVKSIFVLDAVQKWFIVASIALGMSAAFYVIRKLFGYEFALFSIALMSFEPFFVGLSRVMHLEGMMSVFMLTSALWLYYFLDSSDKRHRLFISALFASLAILTKTSALYMIPFTFLVLVTHSNIRFQKVKELFKFSVKNFLLWLSAVITFSILFWPALWSVPVDVFNVLYRGIFVIGVDTEHIQYYFGRLVEDPGYLFYIVVLLYKSSVYLLVGIALLFAVFKKLQTKEKRLIGYLLLFALFYTIELTLPSKKLDRYILPAMLALSLVVSFSLFYCLQKVKVPNKLKYLLFFIPAVALLTFIHPDYFSYYNPMYGGLKKGIFVIEPKWMIGTPEVVEFFKVEAEKEKFEFSDVDESFEELINTKRVGRVLTVAFPEKYYTQIWPFFRELGGWAVIEDLGPFAKNTNYFVYPVWEDLSVKETRVDLVHYYVIKVRGVPIYNVYKRVIPQNTLF</sequence>
<feature type="transmembrane region" description="Helical" evidence="8">
    <location>
        <begin position="377"/>
        <end position="397"/>
    </location>
</feature>
<dbReference type="GO" id="GO:0009103">
    <property type="term" value="P:lipopolysaccharide biosynthetic process"/>
    <property type="evidence" value="ECO:0007669"/>
    <property type="project" value="UniProtKB-ARBA"/>
</dbReference>
<feature type="transmembrane region" description="Helical" evidence="8">
    <location>
        <begin position="228"/>
        <end position="247"/>
    </location>
</feature>
<name>A0A1F4WKZ2_UNCKA</name>
<evidence type="ECO:0000256" key="4">
    <source>
        <dbReference type="ARBA" id="ARBA00022679"/>
    </source>
</evidence>
<dbReference type="Pfam" id="PF13231">
    <property type="entry name" value="PMT_2"/>
    <property type="match status" value="1"/>
</dbReference>
<keyword evidence="3" id="KW-0328">Glycosyltransferase</keyword>
<dbReference type="GO" id="GO:0016763">
    <property type="term" value="F:pentosyltransferase activity"/>
    <property type="evidence" value="ECO:0007669"/>
    <property type="project" value="TreeGrafter"/>
</dbReference>
<evidence type="ECO:0000313" key="10">
    <source>
        <dbReference type="EMBL" id="OGC70092.1"/>
    </source>
</evidence>
<organism evidence="10 11">
    <name type="scientific">candidate division WWE3 bacterium RIFOXYC1_FULL_39_7</name>
    <dbReference type="NCBI Taxonomy" id="1802643"/>
    <lineage>
        <taxon>Bacteria</taxon>
        <taxon>Katanobacteria</taxon>
    </lineage>
</organism>
<keyword evidence="5 8" id="KW-0812">Transmembrane</keyword>
<keyword evidence="2" id="KW-1003">Cell membrane</keyword>
<evidence type="ECO:0000256" key="1">
    <source>
        <dbReference type="ARBA" id="ARBA00004651"/>
    </source>
</evidence>
<feature type="transmembrane region" description="Helical" evidence="8">
    <location>
        <begin position="284"/>
        <end position="308"/>
    </location>
</feature>
<evidence type="ECO:0000256" key="6">
    <source>
        <dbReference type="ARBA" id="ARBA00022989"/>
    </source>
</evidence>
<dbReference type="InterPro" id="IPR050297">
    <property type="entry name" value="LipidA_mod_glycosyltrf_83"/>
</dbReference>
<evidence type="ECO:0000256" key="2">
    <source>
        <dbReference type="ARBA" id="ARBA00022475"/>
    </source>
</evidence>
<proteinExistence type="predicted"/>
<feature type="transmembrane region" description="Helical" evidence="8">
    <location>
        <begin position="152"/>
        <end position="169"/>
    </location>
</feature>
<evidence type="ECO:0000313" key="11">
    <source>
        <dbReference type="Proteomes" id="UP000179113"/>
    </source>
</evidence>
<dbReference type="InterPro" id="IPR038731">
    <property type="entry name" value="RgtA/B/C-like"/>
</dbReference>
<evidence type="ECO:0000256" key="7">
    <source>
        <dbReference type="ARBA" id="ARBA00023136"/>
    </source>
</evidence>
<feature type="transmembrane region" description="Helical" evidence="8">
    <location>
        <begin position="320"/>
        <end position="339"/>
    </location>
</feature>
<gene>
    <name evidence="10" type="ORF">A2415_00645</name>
</gene>
<evidence type="ECO:0000256" key="3">
    <source>
        <dbReference type="ARBA" id="ARBA00022676"/>
    </source>
</evidence>
<comment type="caution">
    <text evidence="10">The sequence shown here is derived from an EMBL/GenBank/DDBJ whole genome shotgun (WGS) entry which is preliminary data.</text>
</comment>
<feature type="transmembrane region" description="Helical" evidence="8">
    <location>
        <begin position="345"/>
        <end position="365"/>
    </location>
</feature>
<keyword evidence="6 8" id="KW-1133">Transmembrane helix</keyword>
<feature type="transmembrane region" description="Helical" evidence="8">
    <location>
        <begin position="102"/>
        <end position="119"/>
    </location>
</feature>
<accession>A0A1F4WKZ2</accession>
<comment type="subcellular location">
    <subcellularLocation>
        <location evidence="1">Cell membrane</location>
        <topology evidence="1">Multi-pass membrane protein</topology>
    </subcellularLocation>
</comment>